<feature type="region of interest" description="Disordered" evidence="1">
    <location>
        <begin position="20"/>
        <end position="65"/>
    </location>
</feature>
<sequence>MADPSSINVPEIERIISDVNAARDYRSNLTQKTNEDQSVSQDMETEGSTASGSEPTSSSKGSRRLHTLSELNESGDEYLPAVTDSAGEKKVQPNGQLCDGRVYRLRTFTLPNRGDKLFMIGIECAKVLGYRDAYLLFNENPTLYKVFATSEEKDFLIAMEILPHWSSARQIAIVTARSMYRCFDSRIIQDGRRVRDDYWEAHALKKGYTEEDPPRLWNKRSRKLPNPVADESNVAKDIAGTFDRSSFAPTAAQQARDSAATQGPGVESEGSSNRMLENTKRLKTRILQRHTQHIAKTLVEATGVAKWGEAAIKRRPKQELTIQMEKLLKEYAADLLACDSKAEGAEAGKMFKLLDKWARYTANHFWSTAVSSIWKGSEFPYSLRKGWTSAVKSALDSSRDLSQMEDGEAAVEQSYSKGLPRIHGFESTQQFARLKTKIRRQFYYDETGRMADIERHVLDSLKWEPPCFCPECGPASTADETSNVKHTCNHKEAIYDVSIWIDWTPEAFLRWQFGSEEARLGSVVTITGSAFYAYATTASTYMQKFWPRTGDLLLDCVQHEIEANNQKHTEQAVPEESPSDRYSRLFCSSRGFKCRLHRQLHLDIDMQATSKIIVEIIQQLSWLSTAMAMAPDTSPLGFARPGNVPLFPVPEGGGGIVYCKPRVEVQSSTIEPERSWNKVKFDIGTSYEDLVSAEDSCWLPLFGNAVIAHGFPIPERGEEMGLEVGLDLMAALSGARHAVEYQNSVVLKGFSTMLLPVGKTADRVQWHLARSRDDDEPISYKTGIAQCKERVGLDQLDVVSLMNTRAIVGWCSSAETDLGSPHYDYANIDYSKARAARLESRLEGGSFGFQHFGMARVDFRLGRKDIKFHYLREGPFRSIVSAAERTPVALYDTMERRGWLVPATAVLLHMAQHRHFLEPFVGSSGPMHLQMKHTAKETLLENRQVSLSDDGSYAFRDLISEMWSMLEFLIARASDQRCVPGKPLKAHTGRRLGGFEYKAIVQQRSPISPKECPLRGASGGWLSLVEDIDALVLFASGFGNVIHPKDPDQEVICHGWRTLPSNKDYLATSVSTLLDLYDAAGCRLDREFLSPSGLRWHRGASSLFEPCLTPRRFQCTCSRLQHIVTHSRGQVVGPGLLLEEGAVIFGATGSAPDDRWRSEKTEPEQLYSQPNLPLNGNEELQSMEGSSCDSGVDQECYSAESSTCGENVTLPLHVESSPRRKRSDQVFEEADMRFYDVYTSCHPGDLLDDAVPAVGDGGMRSP</sequence>
<organism evidence="2 3">
    <name type="scientific">Purpureocillium lilacinum</name>
    <name type="common">Paecilomyces lilacinus</name>
    <dbReference type="NCBI Taxonomy" id="33203"/>
    <lineage>
        <taxon>Eukaryota</taxon>
        <taxon>Fungi</taxon>
        <taxon>Dikarya</taxon>
        <taxon>Ascomycota</taxon>
        <taxon>Pezizomycotina</taxon>
        <taxon>Sordariomycetes</taxon>
        <taxon>Hypocreomycetidae</taxon>
        <taxon>Hypocreales</taxon>
        <taxon>Ophiocordycipitaceae</taxon>
        <taxon>Purpureocillium</taxon>
    </lineage>
</organism>
<dbReference type="Proteomes" id="UP001287286">
    <property type="component" value="Unassembled WGS sequence"/>
</dbReference>
<dbReference type="InterPro" id="IPR013933">
    <property type="entry name" value="CRC_Rsc7/Swp82"/>
</dbReference>
<evidence type="ECO:0000313" key="2">
    <source>
        <dbReference type="EMBL" id="KAK4086385.1"/>
    </source>
</evidence>
<gene>
    <name evidence="2" type="ORF">Purlil1_9231</name>
</gene>
<feature type="compositionally biased region" description="Polar residues" evidence="1">
    <location>
        <begin position="249"/>
        <end position="261"/>
    </location>
</feature>
<dbReference type="EMBL" id="JAWRVI010000041">
    <property type="protein sequence ID" value="KAK4086385.1"/>
    <property type="molecule type" value="Genomic_DNA"/>
</dbReference>
<feature type="region of interest" description="Disordered" evidence="1">
    <location>
        <begin position="249"/>
        <end position="277"/>
    </location>
</feature>
<keyword evidence="3" id="KW-1185">Reference proteome</keyword>
<feature type="compositionally biased region" description="Low complexity" evidence="1">
    <location>
        <begin position="46"/>
        <end position="60"/>
    </location>
</feature>
<feature type="compositionally biased region" description="Polar residues" evidence="1">
    <location>
        <begin position="27"/>
        <end position="42"/>
    </location>
</feature>
<evidence type="ECO:0008006" key="4">
    <source>
        <dbReference type="Google" id="ProtNLM"/>
    </source>
</evidence>
<evidence type="ECO:0000313" key="3">
    <source>
        <dbReference type="Proteomes" id="UP001287286"/>
    </source>
</evidence>
<name>A0ABR0BQX8_PURLI</name>
<accession>A0ABR0BQX8</accession>
<evidence type="ECO:0000256" key="1">
    <source>
        <dbReference type="SAM" id="MobiDB-lite"/>
    </source>
</evidence>
<reference evidence="2 3" key="1">
    <citation type="journal article" date="2024" name="Microbiol. Resour. Announc.">
        <title>Genome annotations for the ascomycete fungi Trichoderma harzianum, Trichoderma aggressivum, and Purpureocillium lilacinum.</title>
        <authorList>
            <person name="Beijen E.P.W."/>
            <person name="Ohm R.A."/>
        </authorList>
    </citation>
    <scope>NUCLEOTIDE SEQUENCE [LARGE SCALE GENOMIC DNA]</scope>
    <source>
        <strain evidence="2 3">CBS 150709</strain>
    </source>
</reference>
<protein>
    <recommendedName>
        <fullName evidence="4">RSC complex subunit Rsc7</fullName>
    </recommendedName>
</protein>
<feature type="region of interest" description="Disordered" evidence="1">
    <location>
        <begin position="1149"/>
        <end position="1174"/>
    </location>
</feature>
<comment type="caution">
    <text evidence="2">The sequence shown here is derived from an EMBL/GenBank/DDBJ whole genome shotgun (WGS) entry which is preliminary data.</text>
</comment>
<proteinExistence type="predicted"/>
<dbReference type="Pfam" id="PF08624">
    <property type="entry name" value="CRC_subunit"/>
    <property type="match status" value="1"/>
</dbReference>
<feature type="compositionally biased region" description="Basic and acidic residues" evidence="1">
    <location>
        <begin position="1152"/>
        <end position="1163"/>
    </location>
</feature>